<evidence type="ECO:0000313" key="19">
    <source>
        <dbReference type="Proteomes" id="UP000572212"/>
    </source>
</evidence>
<evidence type="ECO:0000256" key="3">
    <source>
        <dbReference type="ARBA" id="ARBA00012438"/>
    </source>
</evidence>
<protein>
    <recommendedName>
        <fullName evidence="3">histidine kinase</fullName>
        <ecNumber evidence="3">2.7.13.3</ecNumber>
    </recommendedName>
</protein>
<evidence type="ECO:0000256" key="6">
    <source>
        <dbReference type="ARBA" id="ARBA00022679"/>
    </source>
</evidence>
<dbReference type="PANTHER" id="PTHR45528">
    <property type="entry name" value="SENSOR HISTIDINE KINASE CPXA"/>
    <property type="match status" value="1"/>
</dbReference>
<name>A0A841RMR5_9BACI</name>
<accession>A0A841RMR5</accession>
<evidence type="ECO:0000256" key="9">
    <source>
        <dbReference type="ARBA" id="ARBA00022777"/>
    </source>
</evidence>
<dbReference type="Pfam" id="PF00672">
    <property type="entry name" value="HAMP"/>
    <property type="match status" value="1"/>
</dbReference>
<keyword evidence="4" id="KW-1003">Cell membrane</keyword>
<dbReference type="InterPro" id="IPR036097">
    <property type="entry name" value="HisK_dim/P_sf"/>
</dbReference>
<evidence type="ECO:0000256" key="1">
    <source>
        <dbReference type="ARBA" id="ARBA00000085"/>
    </source>
</evidence>
<evidence type="ECO:0000256" key="11">
    <source>
        <dbReference type="ARBA" id="ARBA00022989"/>
    </source>
</evidence>
<feature type="coiled-coil region" evidence="14">
    <location>
        <begin position="222"/>
        <end position="256"/>
    </location>
</feature>
<dbReference type="Pfam" id="PF00512">
    <property type="entry name" value="HisKA"/>
    <property type="match status" value="1"/>
</dbReference>
<dbReference type="Pfam" id="PF02518">
    <property type="entry name" value="HATPase_c"/>
    <property type="match status" value="1"/>
</dbReference>
<keyword evidence="7 15" id="KW-0812">Transmembrane</keyword>
<dbReference type="Proteomes" id="UP000572212">
    <property type="component" value="Unassembled WGS sequence"/>
</dbReference>
<dbReference type="SUPFAM" id="SSF55874">
    <property type="entry name" value="ATPase domain of HSP90 chaperone/DNA topoisomerase II/histidine kinase"/>
    <property type="match status" value="1"/>
</dbReference>
<dbReference type="PROSITE" id="PS50109">
    <property type="entry name" value="HIS_KIN"/>
    <property type="match status" value="1"/>
</dbReference>
<dbReference type="InterPro" id="IPR050398">
    <property type="entry name" value="HssS/ArlS-like"/>
</dbReference>
<evidence type="ECO:0000259" key="16">
    <source>
        <dbReference type="PROSITE" id="PS50109"/>
    </source>
</evidence>
<evidence type="ECO:0000256" key="14">
    <source>
        <dbReference type="SAM" id="Coils"/>
    </source>
</evidence>
<evidence type="ECO:0000256" key="15">
    <source>
        <dbReference type="SAM" id="Phobius"/>
    </source>
</evidence>
<keyword evidence="14" id="KW-0175">Coiled coil</keyword>
<feature type="transmembrane region" description="Helical" evidence="15">
    <location>
        <begin position="12"/>
        <end position="38"/>
    </location>
</feature>
<evidence type="ECO:0000259" key="17">
    <source>
        <dbReference type="PROSITE" id="PS50885"/>
    </source>
</evidence>
<evidence type="ECO:0000256" key="4">
    <source>
        <dbReference type="ARBA" id="ARBA00022475"/>
    </source>
</evidence>
<keyword evidence="9 18" id="KW-0418">Kinase</keyword>
<dbReference type="CDD" id="cd06225">
    <property type="entry name" value="HAMP"/>
    <property type="match status" value="1"/>
</dbReference>
<keyword evidence="10" id="KW-0067">ATP-binding</keyword>
<organism evidence="18 19">
    <name type="scientific">Gracilibacillus halotolerans</name>
    <dbReference type="NCBI Taxonomy" id="74386"/>
    <lineage>
        <taxon>Bacteria</taxon>
        <taxon>Bacillati</taxon>
        <taxon>Bacillota</taxon>
        <taxon>Bacilli</taxon>
        <taxon>Bacillales</taxon>
        <taxon>Bacillaceae</taxon>
        <taxon>Gracilibacillus</taxon>
    </lineage>
</organism>
<evidence type="ECO:0000256" key="10">
    <source>
        <dbReference type="ARBA" id="ARBA00022840"/>
    </source>
</evidence>
<dbReference type="InterPro" id="IPR036890">
    <property type="entry name" value="HATPase_C_sf"/>
</dbReference>
<keyword evidence="11 15" id="KW-1133">Transmembrane helix</keyword>
<dbReference type="Gene3D" id="1.10.287.130">
    <property type="match status" value="1"/>
</dbReference>
<feature type="domain" description="Histidine kinase" evidence="16">
    <location>
        <begin position="256"/>
        <end position="453"/>
    </location>
</feature>
<comment type="catalytic activity">
    <reaction evidence="1">
        <text>ATP + protein L-histidine = ADP + protein N-phospho-L-histidine.</text>
        <dbReference type="EC" id="2.7.13.3"/>
    </reaction>
</comment>
<comment type="caution">
    <text evidence="18">The sequence shown here is derived from an EMBL/GenBank/DDBJ whole genome shotgun (WGS) entry which is preliminary data.</text>
</comment>
<dbReference type="SMART" id="SM00388">
    <property type="entry name" value="HisKA"/>
    <property type="match status" value="1"/>
</dbReference>
<evidence type="ECO:0000256" key="13">
    <source>
        <dbReference type="ARBA" id="ARBA00023136"/>
    </source>
</evidence>
<evidence type="ECO:0000256" key="8">
    <source>
        <dbReference type="ARBA" id="ARBA00022741"/>
    </source>
</evidence>
<dbReference type="RefSeq" id="WP_184249588.1">
    <property type="nucleotide sequence ID" value="NZ_BAAACU010000015.1"/>
</dbReference>
<keyword evidence="8" id="KW-0547">Nucleotide-binding</keyword>
<dbReference type="GO" id="GO:0005524">
    <property type="term" value="F:ATP binding"/>
    <property type="evidence" value="ECO:0007669"/>
    <property type="project" value="UniProtKB-KW"/>
</dbReference>
<evidence type="ECO:0000256" key="5">
    <source>
        <dbReference type="ARBA" id="ARBA00022553"/>
    </source>
</evidence>
<dbReference type="InterPro" id="IPR005467">
    <property type="entry name" value="His_kinase_dom"/>
</dbReference>
<gene>
    <name evidence="18" type="ORF">GGQ92_002608</name>
</gene>
<dbReference type="Gene3D" id="6.10.340.10">
    <property type="match status" value="1"/>
</dbReference>
<dbReference type="PANTHER" id="PTHR45528:SF9">
    <property type="entry name" value="SENSOR HISTIDINE KINASE YBDK"/>
    <property type="match status" value="1"/>
</dbReference>
<dbReference type="SMART" id="SM00304">
    <property type="entry name" value="HAMP"/>
    <property type="match status" value="1"/>
</dbReference>
<keyword evidence="6" id="KW-0808">Transferase</keyword>
<evidence type="ECO:0000313" key="18">
    <source>
        <dbReference type="EMBL" id="MBB6513789.1"/>
    </source>
</evidence>
<evidence type="ECO:0000256" key="2">
    <source>
        <dbReference type="ARBA" id="ARBA00004651"/>
    </source>
</evidence>
<dbReference type="SMART" id="SM00387">
    <property type="entry name" value="HATPase_c"/>
    <property type="match status" value="1"/>
</dbReference>
<comment type="subcellular location">
    <subcellularLocation>
        <location evidence="2">Cell membrane</location>
        <topology evidence="2">Multi-pass membrane protein</topology>
    </subcellularLocation>
</comment>
<dbReference type="AlphaFoldDB" id="A0A841RMR5"/>
<dbReference type="GO" id="GO:0005886">
    <property type="term" value="C:plasma membrane"/>
    <property type="evidence" value="ECO:0007669"/>
    <property type="project" value="UniProtKB-SubCell"/>
</dbReference>
<sequence length="453" mass="52665">MKKFFQSLLAKYMLIIFMALFLIQISFLVIGLFVLGLAENIEDSKDNSRDYGVIEEKWHTEAAQIEDASIDQIKQHFEKWKHEYSEASMFWVNESGILTEALDVTEEIPTEWTSAFTAKFIKDRYGGEPFTVIAFVGNEEKDGFIVLELPREVFQPPIQKLYDRYGNLLSIGILLIISLFIIVSFLFFWQIRKRLLSLQDAMTTRDVVGMPTQIKVKKNDEIGQLEQTFNEMVKELRESKHREQEEEQLRKELIANLSHDLRTPLTKIRSQTYSLGREVLTTGGKQSLKSIENSVVDMDRLIENLMSYTLLMASKYKYELKEIDVVRYIRECLASWYPAFEREGFEIEIYLKSFSSNQWRIDPFWLSRIIDNLLQNILRHARSGKYVAVKTESTSQYDAIVIMDRGKGMQYKSSKKGAGVGLSIVDMMVQEMDLVWEIDSGKNGTTIKIKKFK</sequence>
<reference evidence="18 19" key="1">
    <citation type="submission" date="2020-08" db="EMBL/GenBank/DDBJ databases">
        <title>Genomic Encyclopedia of Type Strains, Phase IV (KMG-IV): sequencing the most valuable type-strain genomes for metagenomic binning, comparative biology and taxonomic classification.</title>
        <authorList>
            <person name="Goeker M."/>
        </authorList>
    </citation>
    <scope>NUCLEOTIDE SEQUENCE [LARGE SCALE GENOMIC DNA]</scope>
    <source>
        <strain evidence="18 19">DSM 11805</strain>
    </source>
</reference>
<feature type="transmembrane region" description="Helical" evidence="15">
    <location>
        <begin position="168"/>
        <end position="189"/>
    </location>
</feature>
<dbReference type="InterPro" id="IPR003661">
    <property type="entry name" value="HisK_dim/P_dom"/>
</dbReference>
<dbReference type="PROSITE" id="PS50885">
    <property type="entry name" value="HAMP"/>
    <property type="match status" value="1"/>
</dbReference>
<dbReference type="InterPro" id="IPR003594">
    <property type="entry name" value="HATPase_dom"/>
</dbReference>
<dbReference type="InterPro" id="IPR003660">
    <property type="entry name" value="HAMP_dom"/>
</dbReference>
<evidence type="ECO:0000256" key="12">
    <source>
        <dbReference type="ARBA" id="ARBA00023012"/>
    </source>
</evidence>
<keyword evidence="13 15" id="KW-0472">Membrane</keyword>
<dbReference type="SUPFAM" id="SSF47384">
    <property type="entry name" value="Homodimeric domain of signal transducing histidine kinase"/>
    <property type="match status" value="1"/>
</dbReference>
<dbReference type="EC" id="2.7.13.3" evidence="3"/>
<dbReference type="CDD" id="cd00082">
    <property type="entry name" value="HisKA"/>
    <property type="match status" value="1"/>
</dbReference>
<keyword evidence="19" id="KW-1185">Reference proteome</keyword>
<dbReference type="Gene3D" id="3.30.565.10">
    <property type="entry name" value="Histidine kinase-like ATPase, C-terminal domain"/>
    <property type="match status" value="1"/>
</dbReference>
<dbReference type="GO" id="GO:0000155">
    <property type="term" value="F:phosphorelay sensor kinase activity"/>
    <property type="evidence" value="ECO:0007669"/>
    <property type="project" value="InterPro"/>
</dbReference>
<keyword evidence="12" id="KW-0902">Two-component regulatory system</keyword>
<keyword evidence="5" id="KW-0597">Phosphoprotein</keyword>
<dbReference type="EMBL" id="JACHON010000017">
    <property type="protein sequence ID" value="MBB6513789.1"/>
    <property type="molecule type" value="Genomic_DNA"/>
</dbReference>
<proteinExistence type="predicted"/>
<evidence type="ECO:0000256" key="7">
    <source>
        <dbReference type="ARBA" id="ARBA00022692"/>
    </source>
</evidence>
<feature type="domain" description="HAMP" evidence="17">
    <location>
        <begin position="189"/>
        <end position="241"/>
    </location>
</feature>